<keyword evidence="1" id="KW-0732">Signal</keyword>
<dbReference type="PANTHER" id="PTHR40590">
    <property type="entry name" value="CYTOPLASMIC PROTEIN-RELATED"/>
    <property type="match status" value="1"/>
</dbReference>
<dbReference type="OrthoDB" id="9806326at2"/>
<dbReference type="EMBL" id="WTYV01000004">
    <property type="protein sequence ID" value="MXO72221.1"/>
    <property type="molecule type" value="Genomic_DNA"/>
</dbReference>
<dbReference type="PROSITE" id="PS51257">
    <property type="entry name" value="PROKAR_LIPOPROTEIN"/>
    <property type="match status" value="1"/>
</dbReference>
<dbReference type="Pfam" id="PF01963">
    <property type="entry name" value="TraB_PrgY_gumN"/>
    <property type="match status" value="1"/>
</dbReference>
<keyword evidence="3" id="KW-1185">Reference proteome</keyword>
<feature type="signal peptide" evidence="1">
    <location>
        <begin position="1"/>
        <end position="31"/>
    </location>
</feature>
<evidence type="ECO:0000313" key="2">
    <source>
        <dbReference type="EMBL" id="MXO72221.1"/>
    </source>
</evidence>
<dbReference type="CDD" id="cd14789">
    <property type="entry name" value="Tiki"/>
    <property type="match status" value="1"/>
</dbReference>
<dbReference type="Proteomes" id="UP000466966">
    <property type="component" value="Unassembled WGS sequence"/>
</dbReference>
<proteinExistence type="predicted"/>
<feature type="chain" id="PRO_5032449020" evidence="1">
    <location>
        <begin position="32"/>
        <end position="307"/>
    </location>
</feature>
<evidence type="ECO:0000313" key="3">
    <source>
        <dbReference type="Proteomes" id="UP000466966"/>
    </source>
</evidence>
<gene>
    <name evidence="2" type="ORF">GRI99_11345</name>
</gene>
<dbReference type="InterPro" id="IPR002816">
    <property type="entry name" value="TraB/PrgY/GumN_fam"/>
</dbReference>
<name>A0A844YZM8_9SPHN</name>
<evidence type="ECO:0000256" key="1">
    <source>
        <dbReference type="SAM" id="SignalP"/>
    </source>
</evidence>
<dbReference type="RefSeq" id="WP_160772145.1">
    <property type="nucleotide sequence ID" value="NZ_WTYV01000004.1"/>
</dbReference>
<comment type="caution">
    <text evidence="2">The sequence shown here is derived from an EMBL/GenBank/DDBJ whole genome shotgun (WGS) entry which is preliminary data.</text>
</comment>
<reference evidence="2 3" key="1">
    <citation type="submission" date="2019-12" db="EMBL/GenBank/DDBJ databases">
        <title>Genomic-based taxomic classification of the family Erythrobacteraceae.</title>
        <authorList>
            <person name="Xu L."/>
        </authorList>
    </citation>
    <scope>NUCLEOTIDE SEQUENCE [LARGE SCALE GENOMIC DNA]</scope>
    <source>
        <strain evidence="2 3">M0322</strain>
    </source>
</reference>
<dbReference type="InterPro" id="IPR047111">
    <property type="entry name" value="YbaP-like"/>
</dbReference>
<accession>A0A844YZM8</accession>
<sequence>MPISMVRKAALALAGACLLPLLGSCATPADAGATTEQRPADAVPGPALWVVRDEDTTIYLFGTVHVLPEGVEWFDTRIAGALSSADELVTELNMDNPEAISGSIIAAAPLPEGQNLRELMTPQNRVEFETALTSIGLPPNALDRYEPWYAAIVLSLGPLQNAGFDPATGVENALAERAAGKRHDALETIEQQVQMFDGMELEHQLNYVDEAAEGVADVLTTVETMVSQWRAGDVDQLGQTLNDDMDDAYLVNRLLINRNMNWAGWIERRLAQPGRVFVAVGAGHLAGEGSVQDQLRTRGLTVTRIWK</sequence>
<dbReference type="PANTHER" id="PTHR40590:SF1">
    <property type="entry name" value="CYTOPLASMIC PROTEIN"/>
    <property type="match status" value="1"/>
</dbReference>
<organism evidence="2 3">
    <name type="scientific">Alteraurantiacibacter buctensis</name>
    <dbReference type="NCBI Taxonomy" id="1503981"/>
    <lineage>
        <taxon>Bacteria</taxon>
        <taxon>Pseudomonadati</taxon>
        <taxon>Pseudomonadota</taxon>
        <taxon>Alphaproteobacteria</taxon>
        <taxon>Sphingomonadales</taxon>
        <taxon>Erythrobacteraceae</taxon>
        <taxon>Alteraurantiacibacter</taxon>
    </lineage>
</organism>
<dbReference type="AlphaFoldDB" id="A0A844YZM8"/>
<protein>
    <submittedName>
        <fullName evidence="2">TraB/GumN family protein</fullName>
    </submittedName>
</protein>